<dbReference type="EMBL" id="LECT01000007">
    <property type="protein sequence ID" value="KLU07125.1"/>
    <property type="molecule type" value="Genomic_DNA"/>
</dbReference>
<organism evidence="1 2">
    <name type="scientific">Rhodopirellula islandica</name>
    <dbReference type="NCBI Taxonomy" id="595434"/>
    <lineage>
        <taxon>Bacteria</taxon>
        <taxon>Pseudomonadati</taxon>
        <taxon>Planctomycetota</taxon>
        <taxon>Planctomycetia</taxon>
        <taxon>Pirellulales</taxon>
        <taxon>Pirellulaceae</taxon>
        <taxon>Rhodopirellula</taxon>
    </lineage>
</organism>
<dbReference type="Proteomes" id="UP000036367">
    <property type="component" value="Unassembled WGS sequence"/>
</dbReference>
<sequence>MVFASGNGLAQHIFGHSRGRELGAEKVFGKHSKIADSGWFSH</sequence>
<accession>A0A0J1BKQ7</accession>
<comment type="caution">
    <text evidence="1">The sequence shown here is derived from an EMBL/GenBank/DDBJ whole genome shotgun (WGS) entry which is preliminary data.</text>
</comment>
<gene>
    <name evidence="1" type="ORF">RISK_000926</name>
</gene>
<dbReference type="AlphaFoldDB" id="A0A0J1BKQ7"/>
<name>A0A0J1BKQ7_RHOIS</name>
<keyword evidence="2" id="KW-1185">Reference proteome</keyword>
<protein>
    <submittedName>
        <fullName evidence="1">Uncharacterized protein</fullName>
    </submittedName>
</protein>
<evidence type="ECO:0000313" key="1">
    <source>
        <dbReference type="EMBL" id="KLU07125.1"/>
    </source>
</evidence>
<proteinExistence type="predicted"/>
<reference evidence="1" key="1">
    <citation type="submission" date="2015-05" db="EMBL/GenBank/DDBJ databases">
        <title>Permanent draft genome of Rhodopirellula islandicus K833.</title>
        <authorList>
            <person name="Kizina J."/>
            <person name="Richter M."/>
            <person name="Glockner F.O."/>
            <person name="Harder J."/>
        </authorList>
    </citation>
    <scope>NUCLEOTIDE SEQUENCE [LARGE SCALE GENOMIC DNA]</scope>
    <source>
        <strain evidence="1">K833</strain>
    </source>
</reference>
<evidence type="ECO:0000313" key="2">
    <source>
        <dbReference type="Proteomes" id="UP000036367"/>
    </source>
</evidence>